<accession>M6GDJ5</accession>
<dbReference type="EMBL" id="AFLW02000134">
    <property type="protein sequence ID" value="EMM81427.1"/>
    <property type="molecule type" value="Genomic_DNA"/>
</dbReference>
<organism evidence="1 2">
    <name type="scientific">Leptospira interrogans str. 2006001854</name>
    <dbReference type="NCBI Taxonomy" id="1001590"/>
    <lineage>
        <taxon>Bacteria</taxon>
        <taxon>Pseudomonadati</taxon>
        <taxon>Spirochaetota</taxon>
        <taxon>Spirochaetia</taxon>
        <taxon>Leptospirales</taxon>
        <taxon>Leptospiraceae</taxon>
        <taxon>Leptospira</taxon>
    </lineage>
</organism>
<dbReference type="AlphaFoldDB" id="M6GDJ5"/>
<comment type="caution">
    <text evidence="1">The sequence shown here is derived from an EMBL/GenBank/DDBJ whole genome shotgun (WGS) entry which is preliminary data.</text>
</comment>
<name>M6GDJ5_LEPIR</name>
<protein>
    <submittedName>
        <fullName evidence="1">Uncharacterized protein</fullName>
    </submittedName>
</protein>
<dbReference type="Proteomes" id="UP000012128">
    <property type="component" value="Unassembled WGS sequence"/>
</dbReference>
<gene>
    <name evidence="1" type="ORF">LEP1GSC037_0451</name>
</gene>
<proteinExistence type="predicted"/>
<reference evidence="1 2" key="1">
    <citation type="submission" date="2013-01" db="EMBL/GenBank/DDBJ databases">
        <authorList>
            <person name="Harkins D.M."/>
            <person name="Durkin A.S."/>
            <person name="Brinkac L.M."/>
            <person name="Haft D.H."/>
            <person name="Selengut J.D."/>
            <person name="Sanka R."/>
            <person name="DePew J."/>
            <person name="Purushe J."/>
            <person name="Hospenthal D.R."/>
            <person name="Murray C.K."/>
            <person name="Pimentel G."/>
            <person name="Wasfy M."/>
            <person name="Parker T."/>
            <person name="Miller R.S."/>
            <person name="Vinetz J.M."/>
            <person name="Sutton G.G."/>
            <person name="Nierman W.C."/>
            <person name="Fouts D.E."/>
        </authorList>
    </citation>
    <scope>NUCLEOTIDE SEQUENCE [LARGE SCALE GENOMIC DNA]</scope>
    <source>
        <strain evidence="1 2">2006001854</strain>
    </source>
</reference>
<sequence>MFQHPSSRVLLLDIDTHTVSEIDFDRSKRVLRNIISKIYDFTGVYPLYSEFSKLNRGSHIFYHVNDKSNVPKLGVLLRKLLSQDDSNVTSIDIRDLEGRCIRLPLASDYSGYIFETDMATCDLDLISELVTEKAFRIEYIINYEELICSLIADESNLLPAEYRISNDYSSIWEREGVSGFKNSKFDDIRITNGNRVGGTGELWKLVFRCVRNGCDYEEFKERVFQSNVDSKDLTKLQYSSNYEQDKKLKPIFDWASKKI</sequence>
<evidence type="ECO:0000313" key="2">
    <source>
        <dbReference type="Proteomes" id="UP000012128"/>
    </source>
</evidence>
<evidence type="ECO:0000313" key="1">
    <source>
        <dbReference type="EMBL" id="EMM81427.1"/>
    </source>
</evidence>